<sequence>MAIKFPESESWSLEDKLQDAKPNLDTMTLDARINHDTDIVTKILAPANVVRSDIVKVVCMRKRGVPSSPTKMVFSNSEIATKVLKCRLSILSGSKGKISLHADQTLMQRTCITNARKQLYQRRQAGEMNLSLKVINGKPTIVRNEDEKN</sequence>
<organism evidence="1 2">
    <name type="scientific">Cryptolaemus montrouzieri</name>
    <dbReference type="NCBI Taxonomy" id="559131"/>
    <lineage>
        <taxon>Eukaryota</taxon>
        <taxon>Metazoa</taxon>
        <taxon>Ecdysozoa</taxon>
        <taxon>Arthropoda</taxon>
        <taxon>Hexapoda</taxon>
        <taxon>Insecta</taxon>
        <taxon>Pterygota</taxon>
        <taxon>Neoptera</taxon>
        <taxon>Endopterygota</taxon>
        <taxon>Coleoptera</taxon>
        <taxon>Polyphaga</taxon>
        <taxon>Cucujiformia</taxon>
        <taxon>Coccinelloidea</taxon>
        <taxon>Coccinellidae</taxon>
        <taxon>Scymninae</taxon>
        <taxon>Scymnini</taxon>
        <taxon>Cryptolaemus</taxon>
    </lineage>
</organism>
<comment type="caution">
    <text evidence="1">The sequence shown here is derived from an EMBL/GenBank/DDBJ whole genome shotgun (WGS) entry which is preliminary data.</text>
</comment>
<evidence type="ECO:0000313" key="1">
    <source>
        <dbReference type="EMBL" id="KAL3288317.1"/>
    </source>
</evidence>
<reference evidence="1 2" key="1">
    <citation type="journal article" date="2021" name="BMC Biol.">
        <title>Horizontally acquired antibacterial genes associated with adaptive radiation of ladybird beetles.</title>
        <authorList>
            <person name="Li H.S."/>
            <person name="Tang X.F."/>
            <person name="Huang Y.H."/>
            <person name="Xu Z.Y."/>
            <person name="Chen M.L."/>
            <person name="Du X.Y."/>
            <person name="Qiu B.Y."/>
            <person name="Chen P.T."/>
            <person name="Zhang W."/>
            <person name="Slipinski A."/>
            <person name="Escalona H.E."/>
            <person name="Waterhouse R.M."/>
            <person name="Zwick A."/>
            <person name="Pang H."/>
        </authorList>
    </citation>
    <scope>NUCLEOTIDE SEQUENCE [LARGE SCALE GENOMIC DNA]</scope>
    <source>
        <strain evidence="1">SYSU2018</strain>
    </source>
</reference>
<dbReference type="Proteomes" id="UP001516400">
    <property type="component" value="Unassembled WGS sequence"/>
</dbReference>
<dbReference type="EMBL" id="JABFTP020000185">
    <property type="protein sequence ID" value="KAL3288317.1"/>
    <property type="molecule type" value="Genomic_DNA"/>
</dbReference>
<proteinExistence type="predicted"/>
<name>A0ABD2PBY9_9CUCU</name>
<keyword evidence="2" id="KW-1185">Reference proteome</keyword>
<accession>A0ABD2PBY9</accession>
<protein>
    <submittedName>
        <fullName evidence="1">Uncharacterized protein</fullName>
    </submittedName>
</protein>
<gene>
    <name evidence="1" type="ORF">HHI36_002765</name>
</gene>
<dbReference type="AlphaFoldDB" id="A0ABD2PBY9"/>
<evidence type="ECO:0000313" key="2">
    <source>
        <dbReference type="Proteomes" id="UP001516400"/>
    </source>
</evidence>